<dbReference type="InterPro" id="IPR011011">
    <property type="entry name" value="Znf_FYVE_PHD"/>
</dbReference>
<feature type="compositionally biased region" description="Basic and acidic residues" evidence="5">
    <location>
        <begin position="513"/>
        <end position="524"/>
    </location>
</feature>
<evidence type="ECO:0000256" key="5">
    <source>
        <dbReference type="SAM" id="MobiDB-lite"/>
    </source>
</evidence>
<dbReference type="CDD" id="cd15489">
    <property type="entry name" value="PHD_SF"/>
    <property type="match status" value="1"/>
</dbReference>
<dbReference type="SMART" id="SM00249">
    <property type="entry name" value="PHD"/>
    <property type="match status" value="1"/>
</dbReference>
<dbReference type="GeneID" id="94428641"/>
<dbReference type="PROSITE" id="PS50016">
    <property type="entry name" value="ZF_PHD_2"/>
    <property type="match status" value="1"/>
</dbReference>
<evidence type="ECO:0000259" key="6">
    <source>
        <dbReference type="PROSITE" id="PS50016"/>
    </source>
</evidence>
<feature type="domain" description="PHD-type" evidence="6">
    <location>
        <begin position="186"/>
        <end position="239"/>
    </location>
</feature>
<dbReference type="InterPro" id="IPR018957">
    <property type="entry name" value="Znf_C3HC4_RING-type"/>
</dbReference>
<dbReference type="SUPFAM" id="SSF57903">
    <property type="entry name" value="FYVE/PHD zinc finger"/>
    <property type="match status" value="1"/>
</dbReference>
<feature type="compositionally biased region" description="Polar residues" evidence="5">
    <location>
        <begin position="489"/>
        <end position="504"/>
    </location>
</feature>
<feature type="compositionally biased region" description="Polar residues" evidence="5">
    <location>
        <begin position="526"/>
        <end position="535"/>
    </location>
</feature>
<dbReference type="InterPro" id="IPR019787">
    <property type="entry name" value="Znf_PHD-finger"/>
</dbReference>
<keyword evidence="1" id="KW-0479">Metal-binding</keyword>
<dbReference type="InterPro" id="IPR001965">
    <property type="entry name" value="Znf_PHD"/>
</dbReference>
<sequence>MTRASPSSWKSADPLAGGGTGCRLKKADVLRDVFPAQISVERLQLDQACAVCQGDFSEDVSENRTWESSLSRRASSPEASCSDGSSSSLFSDDLSSGSGAAETSSSSDLGSSTELAPLGLISGCVHSFHHVCIQNWGFQQNTCPQCKRRFSWLACYSREGCRMKVTYVRNRNLKVDGPVVSAFSDGAVCPVCLDTIENGGGVISCDGCSAFHHLACAGAPVNRSELLNGLWFCQKCVCEEMCVDREGQPISASRLTFWGFYETGRRRRLRRASAASRFPASQNSNHQVSSRARRLAGRLVRSSSHAHSATSRSNHDTLDEVLDRSLREAQEAWQQYHSGAGAAARESLPGSAGTAADEFLEEAQGVSANSISCRRECDGALHVSSAYPLDEEQSSADGAVLAASRATLQADVCGPPSASDSPTASEQGQIPDHLSNSARCHQSEPVCVRLVLSPAASADITSEEAALSIVDPRVVTDAGVEPDALPEENTVSVETRDQSCTVSMTRRIPTETSAEKAWRSDKNANGKASTAGRSG</sequence>
<dbReference type="Pfam" id="PF00628">
    <property type="entry name" value="PHD"/>
    <property type="match status" value="1"/>
</dbReference>
<name>A0A2C6KK79_9APIC</name>
<comment type="caution">
    <text evidence="7">The sequence shown here is derived from an EMBL/GenBank/DDBJ whole genome shotgun (WGS) entry which is preliminary data.</text>
</comment>
<evidence type="ECO:0000256" key="4">
    <source>
        <dbReference type="PROSITE-ProRule" id="PRU00146"/>
    </source>
</evidence>
<dbReference type="AlphaFoldDB" id="A0A2C6KK79"/>
<dbReference type="PROSITE" id="PS01359">
    <property type="entry name" value="ZF_PHD_1"/>
    <property type="match status" value="1"/>
</dbReference>
<evidence type="ECO:0000313" key="7">
    <source>
        <dbReference type="EMBL" id="PHJ20910.1"/>
    </source>
</evidence>
<dbReference type="Proteomes" id="UP000221165">
    <property type="component" value="Unassembled WGS sequence"/>
</dbReference>
<dbReference type="RefSeq" id="XP_067922595.1">
    <property type="nucleotide sequence ID" value="XM_068065430.1"/>
</dbReference>
<feature type="region of interest" description="Disordered" evidence="5">
    <location>
        <begin position="67"/>
        <end position="110"/>
    </location>
</feature>
<evidence type="ECO:0000256" key="3">
    <source>
        <dbReference type="ARBA" id="ARBA00022833"/>
    </source>
</evidence>
<keyword evidence="3" id="KW-0862">Zinc</keyword>
<feature type="compositionally biased region" description="Polar residues" evidence="5">
    <location>
        <begin position="418"/>
        <end position="437"/>
    </location>
</feature>
<evidence type="ECO:0000313" key="8">
    <source>
        <dbReference type="Proteomes" id="UP000221165"/>
    </source>
</evidence>
<dbReference type="InterPro" id="IPR013083">
    <property type="entry name" value="Znf_RING/FYVE/PHD"/>
</dbReference>
<gene>
    <name evidence="7" type="ORF">CSUI_005253</name>
</gene>
<dbReference type="GO" id="GO:0008270">
    <property type="term" value="F:zinc ion binding"/>
    <property type="evidence" value="ECO:0007669"/>
    <property type="project" value="UniProtKB-KW"/>
</dbReference>
<feature type="region of interest" description="Disordered" evidence="5">
    <location>
        <begin position="411"/>
        <end position="437"/>
    </location>
</feature>
<dbReference type="Gene3D" id="3.30.40.10">
    <property type="entry name" value="Zinc/RING finger domain, C3HC4 (zinc finger)"/>
    <property type="match status" value="2"/>
</dbReference>
<reference evidence="7 8" key="1">
    <citation type="journal article" date="2017" name="Int. J. Parasitol.">
        <title>The genome of the protozoan parasite Cystoisospora suis and a reverse vaccinology approach to identify vaccine candidates.</title>
        <authorList>
            <person name="Palmieri N."/>
            <person name="Shrestha A."/>
            <person name="Ruttkowski B."/>
            <person name="Beck T."/>
            <person name="Vogl C."/>
            <person name="Tomley F."/>
            <person name="Blake D.P."/>
            <person name="Joachim A."/>
        </authorList>
    </citation>
    <scope>NUCLEOTIDE SEQUENCE [LARGE SCALE GENOMIC DNA]</scope>
    <source>
        <strain evidence="7 8">Wien I</strain>
    </source>
</reference>
<dbReference type="OrthoDB" id="332128at2759"/>
<dbReference type="VEuPathDB" id="ToxoDB:CSUI_005253"/>
<protein>
    <submittedName>
        <fullName evidence="7">Phd-finger domain-containing protein</fullName>
    </submittedName>
</protein>
<dbReference type="InterPro" id="IPR019786">
    <property type="entry name" value="Zinc_finger_PHD-type_CS"/>
</dbReference>
<proteinExistence type="predicted"/>
<keyword evidence="2 4" id="KW-0863">Zinc-finger</keyword>
<evidence type="ECO:0000256" key="1">
    <source>
        <dbReference type="ARBA" id="ARBA00022723"/>
    </source>
</evidence>
<keyword evidence="8" id="KW-1185">Reference proteome</keyword>
<feature type="compositionally biased region" description="Low complexity" evidence="5">
    <location>
        <begin position="74"/>
        <end position="110"/>
    </location>
</feature>
<dbReference type="Pfam" id="PF00097">
    <property type="entry name" value="zf-C3HC4"/>
    <property type="match status" value="1"/>
</dbReference>
<dbReference type="SUPFAM" id="SSF57850">
    <property type="entry name" value="RING/U-box"/>
    <property type="match status" value="1"/>
</dbReference>
<organism evidence="7 8">
    <name type="scientific">Cystoisospora suis</name>
    <dbReference type="NCBI Taxonomy" id="483139"/>
    <lineage>
        <taxon>Eukaryota</taxon>
        <taxon>Sar</taxon>
        <taxon>Alveolata</taxon>
        <taxon>Apicomplexa</taxon>
        <taxon>Conoidasida</taxon>
        <taxon>Coccidia</taxon>
        <taxon>Eucoccidiorida</taxon>
        <taxon>Eimeriorina</taxon>
        <taxon>Sarcocystidae</taxon>
        <taxon>Cystoisospora</taxon>
    </lineage>
</organism>
<accession>A0A2C6KK79</accession>
<feature type="region of interest" description="Disordered" evidence="5">
    <location>
        <begin position="488"/>
        <end position="535"/>
    </location>
</feature>
<dbReference type="EMBL" id="MIGC01002537">
    <property type="protein sequence ID" value="PHJ20910.1"/>
    <property type="molecule type" value="Genomic_DNA"/>
</dbReference>
<evidence type="ECO:0000256" key="2">
    <source>
        <dbReference type="ARBA" id="ARBA00022771"/>
    </source>
</evidence>